<name>A0A645IWF6_9ZZZZ</name>
<reference evidence="1" key="1">
    <citation type="submission" date="2019-08" db="EMBL/GenBank/DDBJ databases">
        <authorList>
            <person name="Kucharzyk K."/>
            <person name="Murdoch R.W."/>
            <person name="Higgins S."/>
            <person name="Loffler F."/>
        </authorList>
    </citation>
    <scope>NUCLEOTIDE SEQUENCE</scope>
</reference>
<organism evidence="1">
    <name type="scientific">bioreactor metagenome</name>
    <dbReference type="NCBI Taxonomy" id="1076179"/>
    <lineage>
        <taxon>unclassified sequences</taxon>
        <taxon>metagenomes</taxon>
        <taxon>ecological metagenomes</taxon>
    </lineage>
</organism>
<sequence>MLLYDTDSYSLERIRQIIKEGEITFVGAMGKKSKTLAEQDGIRLDVTSGVIDKSILMALCGKRCLILTAGGMVDHALKRTKEYVDKSGIEFTVGVVNRDGGCKWAKEPDENPEALKT</sequence>
<accession>A0A645IWF6</accession>
<protein>
    <submittedName>
        <fullName evidence="1">Uncharacterized protein</fullName>
    </submittedName>
</protein>
<comment type="caution">
    <text evidence="1">The sequence shown here is derived from an EMBL/GenBank/DDBJ whole genome shotgun (WGS) entry which is preliminary data.</text>
</comment>
<gene>
    <name evidence="1" type="ORF">SDC9_203355</name>
</gene>
<proteinExistence type="predicted"/>
<dbReference type="EMBL" id="VSSQ01125172">
    <property type="protein sequence ID" value="MPN55671.1"/>
    <property type="molecule type" value="Genomic_DNA"/>
</dbReference>
<dbReference type="AlphaFoldDB" id="A0A645IWF6"/>
<evidence type="ECO:0000313" key="1">
    <source>
        <dbReference type="EMBL" id="MPN55671.1"/>
    </source>
</evidence>